<dbReference type="GO" id="GO:0036159">
    <property type="term" value="P:inner dynein arm assembly"/>
    <property type="evidence" value="ECO:0007669"/>
    <property type="project" value="InterPro"/>
</dbReference>
<evidence type="ECO:0000256" key="6">
    <source>
        <dbReference type="ARBA" id="ARBA00023242"/>
    </source>
</evidence>
<keyword evidence="4" id="KW-0833">Ubl conjugation pathway</keyword>
<proteinExistence type="inferred from homology"/>
<evidence type="ECO:0000256" key="2">
    <source>
        <dbReference type="ARBA" id="ARBA00005805"/>
    </source>
</evidence>
<name>A0AAD8YT37_9TELE</name>
<accession>A0AAD8YT37</accession>
<feature type="region of interest" description="Disordered" evidence="9">
    <location>
        <begin position="1169"/>
        <end position="1199"/>
    </location>
</feature>
<feature type="region of interest" description="Disordered" evidence="9">
    <location>
        <begin position="1117"/>
        <end position="1156"/>
    </location>
</feature>
<comment type="similarity">
    <text evidence="2">Belongs to the CCDC39 family.</text>
</comment>
<dbReference type="Pfam" id="PF24161">
    <property type="entry name" value="CCDC39"/>
    <property type="match status" value="1"/>
</dbReference>
<evidence type="ECO:0000313" key="11">
    <source>
        <dbReference type="EMBL" id="KAK1786730.1"/>
    </source>
</evidence>
<gene>
    <name evidence="11" type="ORF">P4O66_017123</name>
</gene>
<feature type="domain" description="DCUN1" evidence="10">
    <location>
        <begin position="59"/>
        <end position="247"/>
    </location>
</feature>
<dbReference type="GO" id="GO:0060285">
    <property type="term" value="P:cilium-dependent cell motility"/>
    <property type="evidence" value="ECO:0007669"/>
    <property type="project" value="TreeGrafter"/>
</dbReference>
<comment type="caution">
    <text evidence="11">The sequence shown here is derived from an EMBL/GenBank/DDBJ whole genome shotgun (WGS) entry which is preliminary data.</text>
</comment>
<feature type="coiled-coil region" evidence="8">
    <location>
        <begin position="252"/>
        <end position="493"/>
    </location>
</feature>
<keyword evidence="5 8" id="KW-0175">Coiled coil</keyword>
<dbReference type="AlphaFoldDB" id="A0AAD8YT37"/>
<dbReference type="GO" id="GO:0005930">
    <property type="term" value="C:axoneme"/>
    <property type="evidence" value="ECO:0007669"/>
    <property type="project" value="InterPro"/>
</dbReference>
<dbReference type="FunFam" id="1.10.8.10:FF:000021">
    <property type="entry name" value="DCN1-like protein"/>
    <property type="match status" value="1"/>
</dbReference>
<evidence type="ECO:0000256" key="3">
    <source>
        <dbReference type="ARBA" id="ARBA00016725"/>
    </source>
</evidence>
<comment type="function">
    <text evidence="7">Required for assembly of dynein regulatory complex (DRC) and inner dynein arm (IDA) complexes, which are responsible for ciliary beat regulation, thereby playing a central role in motility in cilia and flagella. Probably acts together with CCDC40 to form a molecular ruler that determines the 96 nanometer (nm) repeat length and arrangements of components in cilia and flagella. Not required for outer dynein arm complexes assembly.</text>
</comment>
<keyword evidence="6" id="KW-0539">Nucleus</keyword>
<dbReference type="PANTHER" id="PTHR18962">
    <property type="entry name" value="COILED-COIL DOMAIN-CONTAINING PROTEIN 39"/>
    <property type="match status" value="1"/>
</dbReference>
<dbReference type="Gene3D" id="1.10.238.10">
    <property type="entry name" value="EF-hand"/>
    <property type="match status" value="1"/>
</dbReference>
<evidence type="ECO:0000313" key="12">
    <source>
        <dbReference type="Proteomes" id="UP001239994"/>
    </source>
</evidence>
<protein>
    <recommendedName>
        <fullName evidence="3">Coiled-coil domain-containing protein 39</fullName>
    </recommendedName>
</protein>
<evidence type="ECO:0000256" key="4">
    <source>
        <dbReference type="ARBA" id="ARBA00022786"/>
    </source>
</evidence>
<dbReference type="FunFam" id="1.10.238.10:FF:000030">
    <property type="entry name" value="DCN1-like protein"/>
    <property type="match status" value="1"/>
</dbReference>
<dbReference type="GO" id="GO:0005634">
    <property type="term" value="C:nucleus"/>
    <property type="evidence" value="ECO:0007669"/>
    <property type="project" value="UniProtKB-SubCell"/>
</dbReference>
<feature type="coiled-coil region" evidence="8">
    <location>
        <begin position="525"/>
        <end position="781"/>
    </location>
</feature>
<dbReference type="GO" id="GO:2000436">
    <property type="term" value="P:positive regulation of protein neddylation"/>
    <property type="evidence" value="ECO:0007669"/>
    <property type="project" value="UniProtKB-ARBA"/>
</dbReference>
<dbReference type="Gene3D" id="1.10.8.10">
    <property type="entry name" value="DNA helicase RuvA subunit, C-terminal domain"/>
    <property type="match status" value="1"/>
</dbReference>
<dbReference type="PANTHER" id="PTHR18962:SF0">
    <property type="entry name" value="COILED-COIL DOMAIN-CONTAINING PROTEIN 39"/>
    <property type="match status" value="1"/>
</dbReference>
<dbReference type="InterPro" id="IPR005176">
    <property type="entry name" value="PONY_dom"/>
</dbReference>
<feature type="non-terminal residue" evidence="11">
    <location>
        <position position="1"/>
    </location>
</feature>
<dbReference type="InterPro" id="IPR033290">
    <property type="entry name" value="CCDC39"/>
</dbReference>
<dbReference type="GO" id="GO:0097602">
    <property type="term" value="F:cullin family protein binding"/>
    <property type="evidence" value="ECO:0007669"/>
    <property type="project" value="UniProtKB-ARBA"/>
</dbReference>
<evidence type="ECO:0000256" key="9">
    <source>
        <dbReference type="SAM" id="MobiDB-lite"/>
    </source>
</evidence>
<keyword evidence="12" id="KW-1185">Reference proteome</keyword>
<feature type="coiled-coil region" evidence="8">
    <location>
        <begin position="975"/>
        <end position="1072"/>
    </location>
</feature>
<evidence type="ECO:0000256" key="5">
    <source>
        <dbReference type="ARBA" id="ARBA00023054"/>
    </source>
</evidence>
<dbReference type="GO" id="GO:0060287">
    <property type="term" value="P:epithelial cilium movement involved in determination of left/right asymmetry"/>
    <property type="evidence" value="ECO:0007669"/>
    <property type="project" value="TreeGrafter"/>
</dbReference>
<evidence type="ECO:0000256" key="1">
    <source>
        <dbReference type="ARBA" id="ARBA00004123"/>
    </source>
</evidence>
<comment type="subcellular location">
    <subcellularLocation>
        <location evidence="1">Nucleus</location>
    </subcellularLocation>
</comment>
<evidence type="ECO:0000256" key="8">
    <source>
        <dbReference type="SAM" id="Coils"/>
    </source>
</evidence>
<dbReference type="Pfam" id="PF03556">
    <property type="entry name" value="Cullin_binding"/>
    <property type="match status" value="1"/>
</dbReference>
<dbReference type="EMBL" id="JAROKS010000024">
    <property type="protein sequence ID" value="KAK1786730.1"/>
    <property type="molecule type" value="Genomic_DNA"/>
</dbReference>
<evidence type="ECO:0000259" key="10">
    <source>
        <dbReference type="PROSITE" id="PS51229"/>
    </source>
</evidence>
<dbReference type="SUPFAM" id="SSF46934">
    <property type="entry name" value="UBA-like"/>
    <property type="match status" value="1"/>
</dbReference>
<dbReference type="InterPro" id="IPR009060">
    <property type="entry name" value="UBA-like_sf"/>
</dbReference>
<dbReference type="Proteomes" id="UP001239994">
    <property type="component" value="Unassembled WGS sequence"/>
</dbReference>
<dbReference type="Gene3D" id="1.10.238.200">
    <property type="entry name" value="Cullin, PONY binding domain"/>
    <property type="match status" value="1"/>
</dbReference>
<evidence type="ECO:0000256" key="7">
    <source>
        <dbReference type="ARBA" id="ARBA00045182"/>
    </source>
</evidence>
<sequence>MNKLKSSQKDKVRQFMIFTQSNEKTALNCLSQNDWKLDVATDNFFQNPELYVQNLKGSFEKKKLEQLYNRYRDPHDDNKIGIDGIQQFCDDLGLDPASISVLLIAWKFRAATQCEFSKQEFMDGMTEQGCDSIEKLKAQLPKMEQELKDQGKFKDFYQFTFNFAKNPGQKGLDLEMAIAYWNLVLAGRFKFLDLWNKFLVEHHKRSIPKDTWNLLLDFSTMITDDMSNYDEEGNKMANAVLNEVGWDDGFAIPVANAENKAVEDEIKRKQKEKSEVENKLSNCKDRINAMTEHLKNVRQELGHTQALCRAREKENESEVHFKALAERETGRLRQEIAQLENELGSLREKKNSQENNIFKANQKLEELKSQLNWDQQTLDAWLEESARRDEDTMAIAKYAHQDEGRIRELTLSIEKLTLEANQKRKALDSELTETITAQVLHPDLGDPDECFGISLDKIAETFRQAHAERQELLRQWENTIEQMRRRDQEMQQGTMLLAEANQAIRQRQALVQEKQSFLSSEVQNNRDCERKISATERQAAQLRQQYQEQENDRARLRDELETLKGTVDRTATEVEAMRSHAANLKKELNNKTTKLQDAQQHNTTLGEKLQAVTEAALSVEERAVQMEQLLRDQEHTVKEIETQLQRQREVLFRKSQELQALRANEKSAVAELSGSQTILSNLESRLSKLDQNALKQQEIIHNQDFQIQVLERKMARLCGELGTEEKETLEKRTAELMKALEEKRKTAATLTIQLKRVQDDIRCVRKEMEKTRAEKRNLTTRIEELHLFNDTSDKELKKLRLKKQDRMVEDNLLKLETKRLSELLSGRADGVLSLEKRRLQLQTAMRERQEEIRLHTEMLAKQLRTTDQERQMLSAEVHERLSKIDKMKKRYEILTVAMAAPEGEEEKSQAYYVIKAAQEKEELQREGDNLDAKICKMEKEIKALENTLHVVNDHNTTYRKSFSKVTESCPEYQEKLRLQEQKRAAEEKYKFKRRQIRELQEDIEGMDSSLNNLLKEEAAQSEKTNDVQARILALSKDLTSQQDKLDRVAKQCKRLTKEIRSAKKTREETFEEQDIELRGLKDCNKTISKMLLEVMEQQPDLQATLQMYFIQANIPLSSPASTPSSRQSSKTSSARSSASLRSGSSAGSSPRSSTVQLSAVKAVELGLGLSVSSPPLSSPSPHSSRTPSTSSSGRSSQLK</sequence>
<organism evidence="11 12">
    <name type="scientific">Electrophorus voltai</name>
    <dbReference type="NCBI Taxonomy" id="2609070"/>
    <lineage>
        <taxon>Eukaryota</taxon>
        <taxon>Metazoa</taxon>
        <taxon>Chordata</taxon>
        <taxon>Craniata</taxon>
        <taxon>Vertebrata</taxon>
        <taxon>Euteleostomi</taxon>
        <taxon>Actinopterygii</taxon>
        <taxon>Neopterygii</taxon>
        <taxon>Teleostei</taxon>
        <taxon>Ostariophysi</taxon>
        <taxon>Gymnotiformes</taxon>
        <taxon>Gymnotoidei</taxon>
        <taxon>Gymnotidae</taxon>
        <taxon>Electrophorus</taxon>
    </lineage>
</organism>
<dbReference type="InterPro" id="IPR042460">
    <property type="entry name" value="DCN1-like_PONY"/>
</dbReference>
<reference evidence="11" key="1">
    <citation type="submission" date="2023-03" db="EMBL/GenBank/DDBJ databases">
        <title>Electrophorus voltai genome.</title>
        <authorList>
            <person name="Bian C."/>
        </authorList>
    </citation>
    <scope>NUCLEOTIDE SEQUENCE</scope>
    <source>
        <strain evidence="11">CB-2022</strain>
        <tissue evidence="11">Muscle</tissue>
    </source>
</reference>
<feature type="compositionally biased region" description="Low complexity" evidence="9">
    <location>
        <begin position="1117"/>
        <end position="1153"/>
    </location>
</feature>
<dbReference type="FunFam" id="1.10.238.200:FF:000001">
    <property type="entry name" value="DCN1-like protein"/>
    <property type="match status" value="1"/>
</dbReference>
<dbReference type="Pfam" id="PF14555">
    <property type="entry name" value="UBA_4"/>
    <property type="match status" value="1"/>
</dbReference>
<dbReference type="PROSITE" id="PS51229">
    <property type="entry name" value="DCUN1"/>
    <property type="match status" value="1"/>
</dbReference>
<dbReference type="GO" id="GO:0005576">
    <property type="term" value="C:extracellular region"/>
    <property type="evidence" value="ECO:0007669"/>
    <property type="project" value="GOC"/>
</dbReference>